<comment type="caution">
    <text evidence="7">The sequence shown here is derived from an EMBL/GenBank/DDBJ whole genome shotgun (WGS) entry which is preliminary data.</text>
</comment>
<evidence type="ECO:0000256" key="5">
    <source>
        <dbReference type="SAM" id="Phobius"/>
    </source>
</evidence>
<dbReference type="InterPro" id="IPR036286">
    <property type="entry name" value="LexA/Signal_pep-like_sf"/>
</dbReference>
<feature type="transmembrane region" description="Helical" evidence="5">
    <location>
        <begin position="168"/>
        <end position="187"/>
    </location>
</feature>
<protein>
    <submittedName>
        <fullName evidence="7">Signal peptidase I</fullName>
        <ecNumber evidence="7">3.4.21.89</ecNumber>
    </submittedName>
</protein>
<feature type="transmembrane region" description="Helical" evidence="5">
    <location>
        <begin position="343"/>
        <end position="363"/>
    </location>
</feature>
<dbReference type="InterPro" id="IPR019533">
    <property type="entry name" value="Peptidase_S26"/>
</dbReference>
<evidence type="ECO:0000256" key="2">
    <source>
        <dbReference type="ARBA" id="ARBA00022692"/>
    </source>
</evidence>
<dbReference type="AlphaFoldDB" id="A0A6B1IIJ6"/>
<dbReference type="Pfam" id="PF10502">
    <property type="entry name" value="Peptidase_S26"/>
    <property type="match status" value="1"/>
</dbReference>
<dbReference type="GO" id="GO:0009003">
    <property type="term" value="F:signal peptidase activity"/>
    <property type="evidence" value="ECO:0007669"/>
    <property type="project" value="UniProtKB-EC"/>
</dbReference>
<gene>
    <name evidence="7" type="ORF">GLW30_12940</name>
</gene>
<name>A0A6B1IIJ6_9EURY</name>
<dbReference type="InterPro" id="IPR001733">
    <property type="entry name" value="Peptidase_S26B"/>
</dbReference>
<evidence type="ECO:0000313" key="7">
    <source>
        <dbReference type="EMBL" id="MYL68633.1"/>
    </source>
</evidence>
<evidence type="ECO:0000313" key="8">
    <source>
        <dbReference type="Proteomes" id="UP000452321"/>
    </source>
</evidence>
<evidence type="ECO:0000256" key="1">
    <source>
        <dbReference type="ARBA" id="ARBA00004370"/>
    </source>
</evidence>
<reference evidence="7 8" key="1">
    <citation type="submission" date="2019-11" db="EMBL/GenBank/DDBJ databases">
        <title>Genome sequences of 17 halophilic strains isolated from different environments.</title>
        <authorList>
            <person name="Furrow R.E."/>
        </authorList>
    </citation>
    <scope>NUCLEOTIDE SEQUENCE [LARGE SCALE GENOMIC DNA]</scope>
    <source>
        <strain evidence="7 8">22502_06_Cabo</strain>
    </source>
</reference>
<dbReference type="SUPFAM" id="SSF51306">
    <property type="entry name" value="LexA/Signal peptidase"/>
    <property type="match status" value="1"/>
</dbReference>
<dbReference type="CDD" id="cd06530">
    <property type="entry name" value="S26_SPase_I"/>
    <property type="match status" value="1"/>
</dbReference>
<organism evidence="7 8">
    <name type="scientific">Halorubrum distributum</name>
    <dbReference type="NCBI Taxonomy" id="29283"/>
    <lineage>
        <taxon>Archaea</taxon>
        <taxon>Methanobacteriati</taxon>
        <taxon>Methanobacteriota</taxon>
        <taxon>Stenosarchaea group</taxon>
        <taxon>Halobacteria</taxon>
        <taxon>Halobacteriales</taxon>
        <taxon>Haloferacaceae</taxon>
        <taxon>Halorubrum</taxon>
        <taxon>Halorubrum distributum group</taxon>
    </lineage>
</organism>
<dbReference type="GO" id="GO:0004252">
    <property type="term" value="F:serine-type endopeptidase activity"/>
    <property type="evidence" value="ECO:0007669"/>
    <property type="project" value="InterPro"/>
</dbReference>
<accession>A0A6B1IIJ6</accession>
<comment type="subcellular location">
    <subcellularLocation>
        <location evidence="1">Membrane</location>
    </subcellularLocation>
</comment>
<keyword evidence="4 5" id="KW-0472">Membrane</keyword>
<sequence length="382" mass="41244">MIGQVGRVVRMVLVGGIVLMAVVTVAGGFFSAPMGVSYVQTNSMSPTLQPGDGFILVPTELAGELASGDVIVFRAERLGGGGPTTHRIVAETDRGYITQGDNNNAPDQAGVEPPVQQAQVIGEALRINGQLVVLPNVGLVGQQAEGGLEAAQQFFEVASWRLGGGSKILSSVNFTHGIALVFILLYFGESVRERLVSSRRDGRNRERVNEKKEQRESFHTIILALTAVVVLAMTAAMVVPGGAQERGVVVSQTSTPATANPGEEVEFNHTIGNSDVIPMTVFLESGEDLTLNRRQISLSRGEIATISGRAFAPQSVGYHRFFVTEHWYFPLLPTKTINILYNIHPWAPIVVIDAIVAVPYYLFGRHILYGGLPTRTRSRDRA</sequence>
<evidence type="ECO:0000256" key="4">
    <source>
        <dbReference type="ARBA" id="ARBA00023136"/>
    </source>
</evidence>
<feature type="domain" description="Peptidase S26" evidence="6">
    <location>
        <begin position="18"/>
        <end position="85"/>
    </location>
</feature>
<keyword evidence="7" id="KW-0378">Hydrolase</keyword>
<feature type="transmembrane region" description="Helical" evidence="5">
    <location>
        <begin position="221"/>
        <end position="239"/>
    </location>
</feature>
<keyword evidence="2 5" id="KW-0812">Transmembrane</keyword>
<dbReference type="Proteomes" id="UP000452321">
    <property type="component" value="Unassembled WGS sequence"/>
</dbReference>
<evidence type="ECO:0000259" key="6">
    <source>
        <dbReference type="Pfam" id="PF10502"/>
    </source>
</evidence>
<feature type="transmembrane region" description="Helical" evidence="5">
    <location>
        <begin position="12"/>
        <end position="36"/>
    </location>
</feature>
<dbReference type="GO" id="GO:0016020">
    <property type="term" value="C:membrane"/>
    <property type="evidence" value="ECO:0007669"/>
    <property type="project" value="UniProtKB-SubCell"/>
</dbReference>
<proteinExistence type="predicted"/>
<evidence type="ECO:0000256" key="3">
    <source>
        <dbReference type="ARBA" id="ARBA00022989"/>
    </source>
</evidence>
<dbReference type="EC" id="3.4.21.89" evidence="7"/>
<dbReference type="GO" id="GO:0006465">
    <property type="term" value="P:signal peptide processing"/>
    <property type="evidence" value="ECO:0007669"/>
    <property type="project" value="InterPro"/>
</dbReference>
<dbReference type="NCBIfam" id="TIGR02228">
    <property type="entry name" value="sigpep_I_arch"/>
    <property type="match status" value="1"/>
</dbReference>
<dbReference type="EMBL" id="WMFC01000017">
    <property type="protein sequence ID" value="MYL68633.1"/>
    <property type="molecule type" value="Genomic_DNA"/>
</dbReference>
<keyword evidence="3 5" id="KW-1133">Transmembrane helix</keyword>